<evidence type="ECO:0000313" key="8">
    <source>
        <dbReference type="Proteomes" id="UP000051223"/>
    </source>
</evidence>
<keyword evidence="2 6" id="KW-0698">rRNA processing</keyword>
<dbReference type="NCBIfam" id="TIGR00138">
    <property type="entry name" value="rsmG_gidB"/>
    <property type="match status" value="1"/>
</dbReference>
<comment type="caution">
    <text evidence="6">Lacks conserved residue(s) required for the propagation of feature annotation.</text>
</comment>
<reference evidence="7 8" key="1">
    <citation type="journal article" date="2015" name="Genome Announc.">
        <title>Expanding the biotechnology potential of lactobacilli through comparative genomics of 213 strains and associated genera.</title>
        <authorList>
            <person name="Sun Z."/>
            <person name="Harris H.M."/>
            <person name="McCann A."/>
            <person name="Guo C."/>
            <person name="Argimon S."/>
            <person name="Zhang W."/>
            <person name="Yang X."/>
            <person name="Jeffery I.B."/>
            <person name="Cooney J.C."/>
            <person name="Kagawa T.F."/>
            <person name="Liu W."/>
            <person name="Song Y."/>
            <person name="Salvetti E."/>
            <person name="Wrobel A."/>
            <person name="Rasinkangas P."/>
            <person name="Parkhill J."/>
            <person name="Rea M.C."/>
            <person name="O'Sullivan O."/>
            <person name="Ritari J."/>
            <person name="Douillard F.P."/>
            <person name="Paul Ross R."/>
            <person name="Yang R."/>
            <person name="Briner A.E."/>
            <person name="Felis G.E."/>
            <person name="de Vos W.M."/>
            <person name="Barrangou R."/>
            <person name="Klaenhammer T.R."/>
            <person name="Caufield P.W."/>
            <person name="Cui Y."/>
            <person name="Zhang H."/>
            <person name="O'Toole P.W."/>
        </authorList>
    </citation>
    <scope>NUCLEOTIDE SEQUENCE [LARGE SCALE GENOMIC DNA]</scope>
    <source>
        <strain evidence="7 8">DSM 5661</strain>
    </source>
</reference>
<dbReference type="PANTHER" id="PTHR31760">
    <property type="entry name" value="S-ADENOSYL-L-METHIONINE-DEPENDENT METHYLTRANSFERASES SUPERFAMILY PROTEIN"/>
    <property type="match status" value="1"/>
</dbReference>
<dbReference type="Proteomes" id="UP000051223">
    <property type="component" value="Unassembled WGS sequence"/>
</dbReference>
<evidence type="ECO:0000313" key="7">
    <source>
        <dbReference type="EMBL" id="KRM40080.1"/>
    </source>
</evidence>
<evidence type="ECO:0000256" key="4">
    <source>
        <dbReference type="ARBA" id="ARBA00022679"/>
    </source>
</evidence>
<dbReference type="STRING" id="1423754.FC39_GL000897"/>
<dbReference type="InterPro" id="IPR003682">
    <property type="entry name" value="rRNA_ssu_MeTfrase_G"/>
</dbReference>
<name>A0A0R1YCC2_9LACO</name>
<evidence type="ECO:0000256" key="1">
    <source>
        <dbReference type="ARBA" id="ARBA00022490"/>
    </source>
</evidence>
<dbReference type="EC" id="2.1.1.-" evidence="6"/>
<keyword evidence="5 6" id="KW-0949">S-adenosyl-L-methionine</keyword>
<dbReference type="OrthoDB" id="9808773at2"/>
<gene>
    <name evidence="6" type="primary">rsmG</name>
    <name evidence="7" type="ORF">FC39_GL000897</name>
</gene>
<dbReference type="GO" id="GO:0005829">
    <property type="term" value="C:cytosol"/>
    <property type="evidence" value="ECO:0007669"/>
    <property type="project" value="TreeGrafter"/>
</dbReference>
<evidence type="ECO:0000256" key="2">
    <source>
        <dbReference type="ARBA" id="ARBA00022552"/>
    </source>
</evidence>
<sequence length="240" mass="27264">MNPEQFDQELKKHNFELTQEQKEQFKIYFTKLVTANEHVNLTRITEEEDVYLKHFFDSLTPLFTFKKVFVEGATLCDVGAGAGFPSIPLKILMPGLKVTIVDSLAKRLTFLKDLIAKLNLSDVNLVHGRAEDVGQNKLYREKFDLVTARAVANMTVLSEYCLPLVKKDGYFVALKGPKAEDELENSKKALQVLGGKLIDEEELTLPDTNEERTLVLVKKVKLTPKKYPRQAGTPRRKPIK</sequence>
<evidence type="ECO:0000256" key="6">
    <source>
        <dbReference type="HAMAP-Rule" id="MF_00074"/>
    </source>
</evidence>
<feature type="binding site" evidence="6">
    <location>
        <position position="149"/>
    </location>
    <ligand>
        <name>S-adenosyl-L-methionine</name>
        <dbReference type="ChEBI" id="CHEBI:59789"/>
    </ligand>
</feature>
<dbReference type="Gene3D" id="3.40.50.150">
    <property type="entry name" value="Vaccinia Virus protein VP39"/>
    <property type="match status" value="1"/>
</dbReference>
<evidence type="ECO:0000256" key="3">
    <source>
        <dbReference type="ARBA" id="ARBA00022603"/>
    </source>
</evidence>
<dbReference type="InterPro" id="IPR029063">
    <property type="entry name" value="SAM-dependent_MTases_sf"/>
</dbReference>
<feature type="binding site" evidence="6">
    <location>
        <begin position="130"/>
        <end position="131"/>
    </location>
    <ligand>
        <name>S-adenosyl-L-methionine</name>
        <dbReference type="ChEBI" id="CHEBI:59789"/>
    </ligand>
</feature>
<dbReference type="FunFam" id="3.40.50.150:FF:000041">
    <property type="entry name" value="Ribosomal RNA small subunit methyltransferase G"/>
    <property type="match status" value="1"/>
</dbReference>
<comment type="similarity">
    <text evidence="6">Belongs to the methyltransferase superfamily. RNA methyltransferase RsmG family.</text>
</comment>
<feature type="binding site" evidence="6">
    <location>
        <position position="79"/>
    </location>
    <ligand>
        <name>S-adenosyl-L-methionine</name>
        <dbReference type="ChEBI" id="CHEBI:59789"/>
    </ligand>
</feature>
<dbReference type="GO" id="GO:0070043">
    <property type="term" value="F:rRNA (guanine-N7-)-methyltransferase activity"/>
    <property type="evidence" value="ECO:0007669"/>
    <property type="project" value="UniProtKB-UniRule"/>
</dbReference>
<comment type="function">
    <text evidence="6">Specifically methylates the N7 position of a guanine in 16S rRNA.</text>
</comment>
<dbReference type="PIRSF" id="PIRSF003078">
    <property type="entry name" value="GidB"/>
    <property type="match status" value="1"/>
</dbReference>
<dbReference type="PANTHER" id="PTHR31760:SF0">
    <property type="entry name" value="S-ADENOSYL-L-METHIONINE-DEPENDENT METHYLTRANSFERASES SUPERFAMILY PROTEIN"/>
    <property type="match status" value="1"/>
</dbReference>
<keyword evidence="3 6" id="KW-0489">Methyltransferase</keyword>
<dbReference type="AlphaFoldDB" id="A0A0R1YCC2"/>
<accession>A0A0R1YCC2</accession>
<comment type="subcellular location">
    <subcellularLocation>
        <location evidence="6">Cytoplasm</location>
    </subcellularLocation>
</comment>
<dbReference type="HAMAP" id="MF_00074">
    <property type="entry name" value="16SrRNA_methyltr_G"/>
    <property type="match status" value="1"/>
</dbReference>
<dbReference type="RefSeq" id="WP_025081003.1">
    <property type="nucleotide sequence ID" value="NZ_AZGI01000029.1"/>
</dbReference>
<dbReference type="eggNOG" id="COG0357">
    <property type="taxonomic scope" value="Bacteria"/>
</dbReference>
<comment type="caution">
    <text evidence="7">The sequence shown here is derived from an EMBL/GenBank/DDBJ whole genome shotgun (WGS) entry which is preliminary data.</text>
</comment>
<dbReference type="Pfam" id="PF02527">
    <property type="entry name" value="GidB"/>
    <property type="match status" value="1"/>
</dbReference>
<organism evidence="7 8">
    <name type="scientific">Lactobacillus hamsteri DSM 5661 = JCM 6256</name>
    <dbReference type="NCBI Taxonomy" id="1423754"/>
    <lineage>
        <taxon>Bacteria</taxon>
        <taxon>Bacillati</taxon>
        <taxon>Bacillota</taxon>
        <taxon>Bacilli</taxon>
        <taxon>Lactobacillales</taxon>
        <taxon>Lactobacillaceae</taxon>
        <taxon>Lactobacillus</taxon>
    </lineage>
</organism>
<dbReference type="EMBL" id="AZGI01000029">
    <property type="protein sequence ID" value="KRM40080.1"/>
    <property type="molecule type" value="Genomic_DNA"/>
</dbReference>
<evidence type="ECO:0000256" key="5">
    <source>
        <dbReference type="ARBA" id="ARBA00022691"/>
    </source>
</evidence>
<dbReference type="PATRIC" id="fig|1423754.3.peg.923"/>
<dbReference type="CDD" id="cd02440">
    <property type="entry name" value="AdoMet_MTases"/>
    <property type="match status" value="1"/>
</dbReference>
<proteinExistence type="inferred from homology"/>
<keyword evidence="4 6" id="KW-0808">Transferase</keyword>
<keyword evidence="1 6" id="KW-0963">Cytoplasm</keyword>
<feature type="binding site" evidence="6">
    <location>
        <position position="84"/>
    </location>
    <ligand>
        <name>S-adenosyl-L-methionine</name>
        <dbReference type="ChEBI" id="CHEBI:59789"/>
    </ligand>
</feature>
<protein>
    <recommendedName>
        <fullName evidence="6">Ribosomal RNA small subunit methyltransferase G</fullName>
        <ecNumber evidence="6">2.1.1.-</ecNumber>
    </recommendedName>
    <alternativeName>
        <fullName evidence="6">16S rRNA 7-methylguanosine methyltransferase</fullName>
        <shortName evidence="6">16S rRNA m7G methyltransferase</shortName>
    </alternativeName>
</protein>
<dbReference type="SUPFAM" id="SSF53335">
    <property type="entry name" value="S-adenosyl-L-methionine-dependent methyltransferases"/>
    <property type="match status" value="1"/>
</dbReference>
<keyword evidence="8" id="KW-1185">Reference proteome</keyword>